<reference evidence="3 4" key="2">
    <citation type="submission" date="2024-05" db="EMBL/GenBank/DDBJ databases">
        <authorList>
            <person name="Chen Y."/>
            <person name="Shah S."/>
            <person name="Dougan E. K."/>
            <person name="Thang M."/>
            <person name="Chan C."/>
        </authorList>
    </citation>
    <scope>NUCLEOTIDE SEQUENCE [LARGE SCALE GENOMIC DNA]</scope>
</reference>
<dbReference type="EMBL" id="CAMXCT020003161">
    <property type="protein sequence ID" value="CAL1156178.1"/>
    <property type="molecule type" value="Genomic_DNA"/>
</dbReference>
<sequence>MVFSNMVSEARRVIQESEEKVQGLEQLAQEVYKQACIRIQELVNVAESLYQTNCSKTSEIEKLHMEVQSTRDQLEVQINRNQVMVSQITQFESQMYNFQNLFGHKAAEITRLISEVSRLQSSEARLEESLAALSAAPSSVAARVEARRTSAPVDVASGALSGAVEDRVVEVPNETVTGQRMRGDEELVEEKTERDIVDSRALQSAKLEPLHNNAADFRMWKNPMILMLGRLDISGNDYLTSWIAVAFKVDSAQECSNSSGLVPRLGRWLTSELIKGLRGVRELQFKVQGFAEGCTPQGIAPRGRAVIQMISEGR</sequence>
<reference evidence="2" key="1">
    <citation type="submission" date="2022-10" db="EMBL/GenBank/DDBJ databases">
        <authorList>
            <person name="Chen Y."/>
            <person name="Dougan E. K."/>
            <person name="Chan C."/>
            <person name="Rhodes N."/>
            <person name="Thang M."/>
        </authorList>
    </citation>
    <scope>NUCLEOTIDE SEQUENCE</scope>
</reference>
<evidence type="ECO:0000313" key="2">
    <source>
        <dbReference type="EMBL" id="CAI4002803.1"/>
    </source>
</evidence>
<organism evidence="2">
    <name type="scientific">Cladocopium goreaui</name>
    <dbReference type="NCBI Taxonomy" id="2562237"/>
    <lineage>
        <taxon>Eukaryota</taxon>
        <taxon>Sar</taxon>
        <taxon>Alveolata</taxon>
        <taxon>Dinophyceae</taxon>
        <taxon>Suessiales</taxon>
        <taxon>Symbiodiniaceae</taxon>
        <taxon>Cladocopium</taxon>
    </lineage>
</organism>
<dbReference type="AlphaFoldDB" id="A0A9P1D5J6"/>
<dbReference type="Proteomes" id="UP001152797">
    <property type="component" value="Unassembled WGS sequence"/>
</dbReference>
<dbReference type="EMBL" id="CAMXCT030003161">
    <property type="protein sequence ID" value="CAL4790115.1"/>
    <property type="molecule type" value="Genomic_DNA"/>
</dbReference>
<protein>
    <submittedName>
        <fullName evidence="3">Integrase catalytic domain-containing protein</fullName>
    </submittedName>
</protein>
<gene>
    <name evidence="2" type="ORF">C1SCF055_LOCUS28724</name>
</gene>
<name>A0A9P1D5J6_9DINO</name>
<feature type="coiled-coil region" evidence="1">
    <location>
        <begin position="7"/>
        <end position="34"/>
    </location>
</feature>
<evidence type="ECO:0000256" key="1">
    <source>
        <dbReference type="SAM" id="Coils"/>
    </source>
</evidence>
<evidence type="ECO:0000313" key="4">
    <source>
        <dbReference type="Proteomes" id="UP001152797"/>
    </source>
</evidence>
<proteinExistence type="predicted"/>
<dbReference type="EMBL" id="CAMXCT010003161">
    <property type="protein sequence ID" value="CAI4002803.1"/>
    <property type="molecule type" value="Genomic_DNA"/>
</dbReference>
<accession>A0A9P1D5J6</accession>
<keyword evidence="1" id="KW-0175">Coiled coil</keyword>
<evidence type="ECO:0000313" key="3">
    <source>
        <dbReference type="EMBL" id="CAL4790115.1"/>
    </source>
</evidence>
<keyword evidence="4" id="KW-1185">Reference proteome</keyword>
<comment type="caution">
    <text evidence="2">The sequence shown here is derived from an EMBL/GenBank/DDBJ whole genome shotgun (WGS) entry which is preliminary data.</text>
</comment>